<dbReference type="Proteomes" id="UP000695022">
    <property type="component" value="Unplaced"/>
</dbReference>
<evidence type="ECO:0000313" key="1">
    <source>
        <dbReference type="Proteomes" id="UP000695022"/>
    </source>
</evidence>
<dbReference type="GeneID" id="106810295"/>
<protein>
    <submittedName>
        <fullName evidence="2">Uncharacterized protein LOC106810295</fullName>
    </submittedName>
</protein>
<accession>A0ABM1EA67</accession>
<dbReference type="RefSeq" id="XP_014669088.1">
    <property type="nucleotide sequence ID" value="XM_014813602.1"/>
</dbReference>
<proteinExistence type="predicted"/>
<evidence type="ECO:0000313" key="2">
    <source>
        <dbReference type="RefSeq" id="XP_014669088.1"/>
    </source>
</evidence>
<sequence>MKELTGSVTAGKSISMTDFVRSHSDEFLLEGDLVISAKEPQRFDVARIWRPSSKKRGTCSATNSVCSGDFPPLGKHTTLVKHTDTVPASSNDAAFLMCKEGLVDVASDQDVRDIMNARQELDRCLHTLDDAMATMQTERASVPAAGSSSSEGEQVLSSKHGQLVATLDCFGFIGYDSSLVYFNKESLHPPANCDTLRRYLTNNEILNFDAKLAPPGCDTRWIATRVWRQANSVTPVDDGCAVGKHC</sequence>
<gene>
    <name evidence="2" type="primary">LOC106810295</name>
</gene>
<organism evidence="1 2">
    <name type="scientific">Priapulus caudatus</name>
    <name type="common">Priapulid worm</name>
    <dbReference type="NCBI Taxonomy" id="37621"/>
    <lineage>
        <taxon>Eukaryota</taxon>
        <taxon>Metazoa</taxon>
        <taxon>Ecdysozoa</taxon>
        <taxon>Scalidophora</taxon>
        <taxon>Priapulida</taxon>
        <taxon>Priapulimorpha</taxon>
        <taxon>Priapulimorphida</taxon>
        <taxon>Priapulidae</taxon>
        <taxon>Priapulus</taxon>
    </lineage>
</organism>
<name>A0ABM1EA67_PRICU</name>
<keyword evidence="1" id="KW-1185">Reference proteome</keyword>
<reference evidence="2" key="1">
    <citation type="submission" date="2025-08" db="UniProtKB">
        <authorList>
            <consortium name="RefSeq"/>
        </authorList>
    </citation>
    <scope>IDENTIFICATION</scope>
</reference>